<dbReference type="EMBL" id="CP001778">
    <property type="protein sequence ID" value="ADD43960.1"/>
    <property type="molecule type" value="Genomic_DNA"/>
</dbReference>
<protein>
    <submittedName>
        <fullName evidence="8">Cytochrome P450</fullName>
    </submittedName>
</protein>
<gene>
    <name evidence="8" type="ordered locus">Snas_4313</name>
</gene>
<dbReference type="Pfam" id="PF00067">
    <property type="entry name" value="p450"/>
    <property type="match status" value="1"/>
</dbReference>
<name>D3Q3P3_STANL</name>
<keyword evidence="6" id="KW-0503">Monooxygenase</keyword>
<evidence type="ECO:0000256" key="7">
    <source>
        <dbReference type="SAM" id="MobiDB-lite"/>
    </source>
</evidence>
<evidence type="ECO:0000256" key="1">
    <source>
        <dbReference type="ARBA" id="ARBA00010617"/>
    </source>
</evidence>
<dbReference type="Gene3D" id="1.10.630.10">
    <property type="entry name" value="Cytochrome P450"/>
    <property type="match status" value="1"/>
</dbReference>
<keyword evidence="3" id="KW-0479">Metal-binding</keyword>
<proteinExistence type="inferred from homology"/>
<feature type="region of interest" description="Disordered" evidence="7">
    <location>
        <begin position="1"/>
        <end position="24"/>
    </location>
</feature>
<dbReference type="InterPro" id="IPR001128">
    <property type="entry name" value="Cyt_P450"/>
</dbReference>
<dbReference type="RefSeq" id="WP_013019531.1">
    <property type="nucleotide sequence ID" value="NC_013947.1"/>
</dbReference>
<evidence type="ECO:0000313" key="8">
    <source>
        <dbReference type="EMBL" id="ADD43960.1"/>
    </source>
</evidence>
<dbReference type="AlphaFoldDB" id="D3Q3P3"/>
<dbReference type="GO" id="GO:0004497">
    <property type="term" value="F:monooxygenase activity"/>
    <property type="evidence" value="ECO:0007669"/>
    <property type="project" value="UniProtKB-KW"/>
</dbReference>
<dbReference type="PRINTS" id="PR00359">
    <property type="entry name" value="BP450"/>
</dbReference>
<dbReference type="HOGENOM" id="CLU_033716_1_1_11"/>
<keyword evidence="2" id="KW-0349">Heme</keyword>
<dbReference type="FunFam" id="1.10.630.10:FF:000018">
    <property type="entry name" value="Cytochrome P450 monooxygenase"/>
    <property type="match status" value="1"/>
</dbReference>
<dbReference type="GO" id="GO:0016705">
    <property type="term" value="F:oxidoreductase activity, acting on paired donors, with incorporation or reduction of molecular oxygen"/>
    <property type="evidence" value="ECO:0007669"/>
    <property type="project" value="InterPro"/>
</dbReference>
<dbReference type="Proteomes" id="UP000000844">
    <property type="component" value="Chromosome"/>
</dbReference>
<evidence type="ECO:0000256" key="6">
    <source>
        <dbReference type="ARBA" id="ARBA00023033"/>
    </source>
</evidence>
<dbReference type="STRING" id="446470.Snas_4313"/>
<accession>D3Q3P3</accession>
<dbReference type="OrthoDB" id="54272at2"/>
<evidence type="ECO:0000256" key="4">
    <source>
        <dbReference type="ARBA" id="ARBA00023002"/>
    </source>
</evidence>
<reference evidence="8 9" key="1">
    <citation type="journal article" date="2009" name="Stand. Genomic Sci.">
        <title>Complete genome sequence of Stackebrandtia nassauensis type strain (LLR-40K-21).</title>
        <authorList>
            <person name="Munk C."/>
            <person name="Lapidus A."/>
            <person name="Copeland A."/>
            <person name="Jando M."/>
            <person name="Mayilraj S."/>
            <person name="Glavina Del Rio T."/>
            <person name="Nolan M."/>
            <person name="Chen F."/>
            <person name="Lucas S."/>
            <person name="Tice H."/>
            <person name="Cheng J.F."/>
            <person name="Han C."/>
            <person name="Detter J.C."/>
            <person name="Bruce D."/>
            <person name="Goodwin L."/>
            <person name="Chain P."/>
            <person name="Pitluck S."/>
            <person name="Goker M."/>
            <person name="Ovchinikova G."/>
            <person name="Pati A."/>
            <person name="Ivanova N."/>
            <person name="Mavromatis K."/>
            <person name="Chen A."/>
            <person name="Palaniappan K."/>
            <person name="Land M."/>
            <person name="Hauser L."/>
            <person name="Chang Y.J."/>
            <person name="Jeffries C.D."/>
            <person name="Bristow J."/>
            <person name="Eisen J.A."/>
            <person name="Markowitz V."/>
            <person name="Hugenholtz P."/>
            <person name="Kyrpides N.C."/>
            <person name="Klenk H.P."/>
        </authorList>
    </citation>
    <scope>NUCLEOTIDE SEQUENCE [LARGE SCALE GENOMIC DNA]</scope>
    <source>
        <strain evidence="9">DSM 44728 / CIP 108903 / NRRL B-16338 / NBRC 102104 / LLR-40K-21</strain>
    </source>
</reference>
<evidence type="ECO:0000256" key="5">
    <source>
        <dbReference type="ARBA" id="ARBA00023004"/>
    </source>
</evidence>
<dbReference type="GO" id="GO:0005506">
    <property type="term" value="F:iron ion binding"/>
    <property type="evidence" value="ECO:0007669"/>
    <property type="project" value="InterPro"/>
</dbReference>
<keyword evidence="4" id="KW-0560">Oxidoreductase</keyword>
<dbReference type="CDD" id="cd11030">
    <property type="entry name" value="CYP105-like"/>
    <property type="match status" value="1"/>
</dbReference>
<dbReference type="GO" id="GO:0020037">
    <property type="term" value="F:heme binding"/>
    <property type="evidence" value="ECO:0007669"/>
    <property type="project" value="InterPro"/>
</dbReference>
<evidence type="ECO:0000256" key="3">
    <source>
        <dbReference type="ARBA" id="ARBA00022723"/>
    </source>
</evidence>
<evidence type="ECO:0000256" key="2">
    <source>
        <dbReference type="ARBA" id="ARBA00022617"/>
    </source>
</evidence>
<dbReference type="PRINTS" id="PR00385">
    <property type="entry name" value="P450"/>
</dbReference>
<organism evidence="8 9">
    <name type="scientific">Stackebrandtia nassauensis (strain DSM 44728 / CIP 108903 / NRRL B-16338 / NBRC 102104 / LLR-40K-21)</name>
    <dbReference type="NCBI Taxonomy" id="446470"/>
    <lineage>
        <taxon>Bacteria</taxon>
        <taxon>Bacillati</taxon>
        <taxon>Actinomycetota</taxon>
        <taxon>Actinomycetes</taxon>
        <taxon>Glycomycetales</taxon>
        <taxon>Glycomycetaceae</taxon>
        <taxon>Stackebrandtia</taxon>
    </lineage>
</organism>
<dbReference type="SUPFAM" id="SSF48264">
    <property type="entry name" value="Cytochrome P450"/>
    <property type="match status" value="1"/>
</dbReference>
<comment type="similarity">
    <text evidence="1">Belongs to the cytochrome P450 family.</text>
</comment>
<dbReference type="PANTHER" id="PTHR46696:SF1">
    <property type="entry name" value="CYTOCHROME P450 YJIB-RELATED"/>
    <property type="match status" value="1"/>
</dbReference>
<dbReference type="eggNOG" id="COG2124">
    <property type="taxonomic scope" value="Bacteria"/>
</dbReference>
<dbReference type="InterPro" id="IPR002397">
    <property type="entry name" value="Cyt_P450_B"/>
</dbReference>
<dbReference type="PANTHER" id="PTHR46696">
    <property type="entry name" value="P450, PUTATIVE (EUROFUNG)-RELATED"/>
    <property type="match status" value="1"/>
</dbReference>
<dbReference type="InterPro" id="IPR036396">
    <property type="entry name" value="Cyt_P450_sf"/>
</dbReference>
<keyword evidence="5" id="KW-0408">Iron</keyword>
<evidence type="ECO:0000313" key="9">
    <source>
        <dbReference type="Proteomes" id="UP000000844"/>
    </source>
</evidence>
<keyword evidence="9" id="KW-1185">Reference proteome</keyword>
<sequence length="400" mass="43749">MTGRSTPLTALPMTRAEGRPFDPPPLLARLRDEAPLRRLTYADGHQGWLATGHEEVRTLLGDNRISPRPDLIHLPFELEGITTLPAPAPGAVNQLDGPDHARLRQPLVGWFTVRRMRQLTHQVETLVADLLDDMADRGPDVDLVDEFAYPLPVTVVCDLLGVPESDRATFRDLVTTSGRSDLPIPDRLAANEQLGGYVGELVAAKRARPADDIISALTETDLDDTDVVGLSAFLISAGFDTTANMLALGTMALLEHPSQLAAWRADPGITNTAVEELMRYLSIVHTTVHSAVDDIEIAGQTIKAGDSVTLSFMAANRDPRKFPDPDRLDLRRNATGHLGFTHGAHACLGQQLARVEMRAAFPALLRRFPNLRLNIAIEDVPLRDPLILVYGLDRLPVTLT</sequence>
<dbReference type="KEGG" id="sna:Snas_4313"/>